<evidence type="ECO:0000313" key="2">
    <source>
        <dbReference type="Proteomes" id="UP000479710"/>
    </source>
</evidence>
<feature type="non-terminal residue" evidence="1">
    <location>
        <position position="72"/>
    </location>
</feature>
<dbReference type="Proteomes" id="UP000479710">
    <property type="component" value="Unassembled WGS sequence"/>
</dbReference>
<keyword evidence="2" id="KW-1185">Reference proteome</keyword>
<sequence length="72" mass="8068">ADVCCIPSCLHCGRVLLLASTQSCAWLLLFPCSLKRFSHQHFSISWFICVPISQGKLDLLGLCNTERCTLLR</sequence>
<reference evidence="1 2" key="1">
    <citation type="submission" date="2019-11" db="EMBL/GenBank/DDBJ databases">
        <title>Whole genome sequence of Oryza granulata.</title>
        <authorList>
            <person name="Li W."/>
        </authorList>
    </citation>
    <scope>NUCLEOTIDE SEQUENCE [LARGE SCALE GENOMIC DNA]</scope>
    <source>
        <strain evidence="2">cv. Menghai</strain>
        <tissue evidence="1">Leaf</tissue>
    </source>
</reference>
<protein>
    <submittedName>
        <fullName evidence="1">Uncharacterized protein</fullName>
    </submittedName>
</protein>
<organism evidence="1 2">
    <name type="scientific">Oryza meyeriana var. granulata</name>
    <dbReference type="NCBI Taxonomy" id="110450"/>
    <lineage>
        <taxon>Eukaryota</taxon>
        <taxon>Viridiplantae</taxon>
        <taxon>Streptophyta</taxon>
        <taxon>Embryophyta</taxon>
        <taxon>Tracheophyta</taxon>
        <taxon>Spermatophyta</taxon>
        <taxon>Magnoliopsida</taxon>
        <taxon>Liliopsida</taxon>
        <taxon>Poales</taxon>
        <taxon>Poaceae</taxon>
        <taxon>BOP clade</taxon>
        <taxon>Oryzoideae</taxon>
        <taxon>Oryzeae</taxon>
        <taxon>Oryzinae</taxon>
        <taxon>Oryza</taxon>
        <taxon>Oryza meyeriana</taxon>
    </lineage>
</organism>
<comment type="caution">
    <text evidence="1">The sequence shown here is derived from an EMBL/GenBank/DDBJ whole genome shotgun (WGS) entry which is preliminary data.</text>
</comment>
<dbReference type="AlphaFoldDB" id="A0A6G1DIK1"/>
<name>A0A6G1DIK1_9ORYZ</name>
<evidence type="ECO:0000313" key="1">
    <source>
        <dbReference type="EMBL" id="KAF0912256.1"/>
    </source>
</evidence>
<feature type="non-terminal residue" evidence="1">
    <location>
        <position position="1"/>
    </location>
</feature>
<proteinExistence type="predicted"/>
<accession>A0A6G1DIK1</accession>
<gene>
    <name evidence="1" type="ORF">E2562_013208</name>
</gene>
<dbReference type="EMBL" id="SPHZ02000006">
    <property type="protein sequence ID" value="KAF0912256.1"/>
    <property type="molecule type" value="Genomic_DNA"/>
</dbReference>